<gene>
    <name evidence="3" type="ORF">QUW46_05825</name>
</gene>
<comment type="caution">
    <text evidence="3">The sequence shown here is derived from an EMBL/GenBank/DDBJ whole genome shotgun (WGS) entry which is preliminary data.</text>
</comment>
<reference evidence="3" key="1">
    <citation type="submission" date="2023-06" db="EMBL/GenBank/DDBJ databases">
        <title>Identification and characterization of horizontal gene transfer across gut microbiota members of farm animals based on homology search.</title>
        <authorList>
            <person name="Schwarzerova J."/>
            <person name="Nykrynova M."/>
            <person name="Jureckova K."/>
            <person name="Cejkova D."/>
            <person name="Rychlik I."/>
        </authorList>
    </citation>
    <scope>NUCLEOTIDE SEQUENCE</scope>
    <source>
        <strain evidence="3">105_WCHN</strain>
    </source>
</reference>
<dbReference type="Gene3D" id="3.10.20.320">
    <property type="entry name" value="Putative peptidoglycan bound protein (lpxtg motif)"/>
    <property type="match status" value="1"/>
</dbReference>
<evidence type="ECO:0000256" key="1">
    <source>
        <dbReference type="ARBA" id="ARBA00022737"/>
    </source>
</evidence>
<dbReference type="Pfam" id="PF06458">
    <property type="entry name" value="MucBP"/>
    <property type="match status" value="1"/>
</dbReference>
<protein>
    <submittedName>
        <fullName evidence="3">MucBP domain-containing protein</fullName>
    </submittedName>
</protein>
<dbReference type="InterPro" id="IPR009459">
    <property type="entry name" value="MucBP_dom"/>
</dbReference>
<dbReference type="EMBL" id="JAUDEO010000029">
    <property type="protein sequence ID" value="MDM8334087.1"/>
    <property type="molecule type" value="Genomic_DNA"/>
</dbReference>
<accession>A0ABT7VMY5</accession>
<name>A0ABT7VMY5_9LACO</name>
<evidence type="ECO:0000313" key="4">
    <source>
        <dbReference type="Proteomes" id="UP001529423"/>
    </source>
</evidence>
<dbReference type="Proteomes" id="UP001529423">
    <property type="component" value="Unassembled WGS sequence"/>
</dbReference>
<proteinExistence type="predicted"/>
<keyword evidence="1" id="KW-0677">Repeat</keyword>
<evidence type="ECO:0000259" key="2">
    <source>
        <dbReference type="Pfam" id="PF06458"/>
    </source>
</evidence>
<dbReference type="RefSeq" id="WP_289560353.1">
    <property type="nucleotide sequence ID" value="NZ_JAUDEO010000029.1"/>
</dbReference>
<reference evidence="3" key="2">
    <citation type="submission" date="2023-06" db="EMBL/GenBank/DDBJ databases">
        <authorList>
            <person name="Zeman M."/>
            <person name="Kubasova T."/>
            <person name="Jahodarova E."/>
            <person name="Nykrynova M."/>
            <person name="Rychlik I."/>
        </authorList>
    </citation>
    <scope>NUCLEOTIDE SEQUENCE</scope>
    <source>
        <strain evidence="3">105_WCHN</strain>
    </source>
</reference>
<keyword evidence="4" id="KW-1185">Reference proteome</keyword>
<organism evidence="3 4">
    <name type="scientific">Limosilactobacillus panis</name>
    <dbReference type="NCBI Taxonomy" id="47493"/>
    <lineage>
        <taxon>Bacteria</taxon>
        <taxon>Bacillati</taxon>
        <taxon>Bacillota</taxon>
        <taxon>Bacilli</taxon>
        <taxon>Lactobacillales</taxon>
        <taxon>Lactobacillaceae</taxon>
        <taxon>Limosilactobacillus</taxon>
    </lineage>
</organism>
<evidence type="ECO:0000313" key="3">
    <source>
        <dbReference type="EMBL" id="MDM8334087.1"/>
    </source>
</evidence>
<sequence>MLEHLKTGNPIWIYYIDIDTGENLMVPQLLKGVMGCKYHVDKKDFPNYRFIKLTGPAEGRFDMQRKDVRLYYRKNDWQAVEEVNLYLHLDQSTPLYDKVNGLTINEPLPAGIIIKAFQRVNTANGETWYELGAGQWVKYEGMRVIKNPYREESHRSSFADQLTILPLKNVQGIIDYLPHKAVDVYDAPYGQKVATIPDGKRVNISGKLDDHGEITWYQIGDHQFVTGNYVIVDERDE</sequence>
<feature type="domain" description="MucBP" evidence="2">
    <location>
        <begin position="10"/>
        <end position="73"/>
    </location>
</feature>